<dbReference type="Proteomes" id="UP000735302">
    <property type="component" value="Unassembled WGS sequence"/>
</dbReference>
<dbReference type="EMBL" id="BLXT01004995">
    <property type="protein sequence ID" value="GFO18993.1"/>
    <property type="molecule type" value="Genomic_DNA"/>
</dbReference>
<reference evidence="2 3" key="1">
    <citation type="journal article" date="2021" name="Elife">
        <title>Chloroplast acquisition without the gene transfer in kleptoplastic sea slugs, Plakobranchus ocellatus.</title>
        <authorList>
            <person name="Maeda T."/>
            <person name="Takahashi S."/>
            <person name="Yoshida T."/>
            <person name="Shimamura S."/>
            <person name="Takaki Y."/>
            <person name="Nagai Y."/>
            <person name="Toyoda A."/>
            <person name="Suzuki Y."/>
            <person name="Arimoto A."/>
            <person name="Ishii H."/>
            <person name="Satoh N."/>
            <person name="Nishiyama T."/>
            <person name="Hasebe M."/>
            <person name="Maruyama T."/>
            <person name="Minagawa J."/>
            <person name="Obokata J."/>
            <person name="Shigenobu S."/>
        </authorList>
    </citation>
    <scope>NUCLEOTIDE SEQUENCE [LARGE SCALE GENOMIC DNA]</scope>
</reference>
<keyword evidence="3" id="KW-1185">Reference proteome</keyword>
<proteinExistence type="predicted"/>
<organism evidence="2 3">
    <name type="scientific">Plakobranchus ocellatus</name>
    <dbReference type="NCBI Taxonomy" id="259542"/>
    <lineage>
        <taxon>Eukaryota</taxon>
        <taxon>Metazoa</taxon>
        <taxon>Spiralia</taxon>
        <taxon>Lophotrochozoa</taxon>
        <taxon>Mollusca</taxon>
        <taxon>Gastropoda</taxon>
        <taxon>Heterobranchia</taxon>
        <taxon>Euthyneura</taxon>
        <taxon>Panpulmonata</taxon>
        <taxon>Sacoglossa</taxon>
        <taxon>Placobranchoidea</taxon>
        <taxon>Plakobranchidae</taxon>
        <taxon>Plakobranchus</taxon>
    </lineage>
</organism>
<dbReference type="InterPro" id="IPR050951">
    <property type="entry name" value="Retrovirus_Pol_polyprotein"/>
</dbReference>
<evidence type="ECO:0000256" key="1">
    <source>
        <dbReference type="SAM" id="MobiDB-lite"/>
    </source>
</evidence>
<dbReference type="AlphaFoldDB" id="A0AAV4BII8"/>
<sequence>MANGAAEAAVKVIKNMTIKCRKSNEESYIGLLNLRNTPTEGLATSPAQRLMGRCTQTIIPAIDHAVKRPSKIPVSDKFKMSQKNINCPNLGPLNKGDIVRMQPTDNTKEWKEAKVTKTLGHNHNTFEVFDGSKFFRRNRQFLHKRKSLVPIRSTRPTSNNPPLNPGIRSMPSASHPTSIEPLTARCPPNKI</sequence>
<comment type="caution">
    <text evidence="2">The sequence shown here is derived from an EMBL/GenBank/DDBJ whole genome shotgun (WGS) entry which is preliminary data.</text>
</comment>
<protein>
    <submittedName>
        <fullName evidence="2">Integrase core domain</fullName>
    </submittedName>
</protein>
<evidence type="ECO:0000313" key="2">
    <source>
        <dbReference type="EMBL" id="GFO18993.1"/>
    </source>
</evidence>
<dbReference type="PANTHER" id="PTHR37984">
    <property type="entry name" value="PROTEIN CBG26694"/>
    <property type="match status" value="1"/>
</dbReference>
<feature type="region of interest" description="Disordered" evidence="1">
    <location>
        <begin position="149"/>
        <end position="191"/>
    </location>
</feature>
<evidence type="ECO:0000313" key="3">
    <source>
        <dbReference type="Proteomes" id="UP000735302"/>
    </source>
</evidence>
<dbReference type="PANTHER" id="PTHR37984:SF8">
    <property type="entry name" value="CCHC-TYPE DOMAIN-CONTAINING PROTEIN"/>
    <property type="match status" value="1"/>
</dbReference>
<gene>
    <name evidence="2" type="ORF">PoB_004549800</name>
</gene>
<accession>A0AAV4BII8</accession>
<name>A0AAV4BII8_9GAST</name>